<dbReference type="OrthoDB" id="428365at2759"/>
<keyword evidence="1" id="KW-0472">Membrane</keyword>
<name>A0A1Q9BX57_SYMMI</name>
<comment type="caution">
    <text evidence="2">The sequence shown here is derived from an EMBL/GenBank/DDBJ whole genome shotgun (WGS) entry which is preliminary data.</text>
</comment>
<protein>
    <submittedName>
        <fullName evidence="2">Uncharacterized protein</fullName>
    </submittedName>
</protein>
<keyword evidence="1" id="KW-1133">Transmembrane helix</keyword>
<dbReference type="Proteomes" id="UP000186817">
    <property type="component" value="Unassembled WGS sequence"/>
</dbReference>
<proteinExistence type="predicted"/>
<accession>A0A1Q9BX57</accession>
<evidence type="ECO:0000256" key="1">
    <source>
        <dbReference type="SAM" id="Phobius"/>
    </source>
</evidence>
<evidence type="ECO:0000313" key="3">
    <source>
        <dbReference type="Proteomes" id="UP000186817"/>
    </source>
</evidence>
<keyword evidence="3" id="KW-1185">Reference proteome</keyword>
<feature type="transmembrane region" description="Helical" evidence="1">
    <location>
        <begin position="135"/>
        <end position="155"/>
    </location>
</feature>
<organism evidence="2 3">
    <name type="scientific">Symbiodinium microadriaticum</name>
    <name type="common">Dinoflagellate</name>
    <name type="synonym">Zooxanthella microadriatica</name>
    <dbReference type="NCBI Taxonomy" id="2951"/>
    <lineage>
        <taxon>Eukaryota</taxon>
        <taxon>Sar</taxon>
        <taxon>Alveolata</taxon>
        <taxon>Dinophyceae</taxon>
        <taxon>Suessiales</taxon>
        <taxon>Symbiodiniaceae</taxon>
        <taxon>Symbiodinium</taxon>
    </lineage>
</organism>
<gene>
    <name evidence="2" type="ORF">AK812_SmicGene45006</name>
</gene>
<dbReference type="AlphaFoldDB" id="A0A1Q9BX57"/>
<keyword evidence="1" id="KW-0812">Transmembrane</keyword>
<sequence length="541" mass="59364">MNQGVALRKTHTTSPLLEAMTSFCQKHGIGVENADFRELLAQAPGDCCGFIIMPSSSMFTDFIVVKHGWAPFLSTDIGLRRTDADAHYPCHMFLRSTHHARTYKRSDEAWAKVAARKAEKRAELRAKKKARLTHALIQVGGLCFFSLACLSSYALGDMCAPGMQWLIREALLPFASGSGSAPIVRLLEQLPDGAAAPQQPPVFLEWQAWDAERLKEYKTLLLLALTEFHARVGHVPARRYAFSSNYRGRQHCTFYQLLDTTSLHILAKFVRPYGRESPAEVLLTVIIATVLYNAHAVLSIMLDERPIQTSLTALQLTEAHHRARKKNTTLPMGPVGGITGCTRSTLYRSARWIQKECALAEVNSHSVAEVEALANQEVNEVHMVMSLSAALRSGSSAAASEVMAASALSHDKALVGALDSACNRTCAGEEWILGYLQSCRRRPRKFNGATLPSGVRYRLPAVIAGNLVGIWVSCVPVPSLGLLLGRDLLDGLGGVLDFGRKTLRCNLFAGRPPVPLERLAAGHLALNLIPDLWPTVSRSRW</sequence>
<reference evidence="2 3" key="1">
    <citation type="submission" date="2016-02" db="EMBL/GenBank/DDBJ databases">
        <title>Genome analysis of coral dinoflagellate symbionts highlights evolutionary adaptations to a symbiotic lifestyle.</title>
        <authorList>
            <person name="Aranda M."/>
            <person name="Li Y."/>
            <person name="Liew Y.J."/>
            <person name="Baumgarten S."/>
            <person name="Simakov O."/>
            <person name="Wilson M."/>
            <person name="Piel J."/>
            <person name="Ashoor H."/>
            <person name="Bougouffa S."/>
            <person name="Bajic V.B."/>
            <person name="Ryu T."/>
            <person name="Ravasi T."/>
            <person name="Bayer T."/>
            <person name="Micklem G."/>
            <person name="Kim H."/>
            <person name="Bhak J."/>
            <person name="Lajeunesse T.C."/>
            <person name="Voolstra C.R."/>
        </authorList>
    </citation>
    <scope>NUCLEOTIDE SEQUENCE [LARGE SCALE GENOMIC DNA]</scope>
    <source>
        <strain evidence="2 3">CCMP2467</strain>
    </source>
</reference>
<evidence type="ECO:0000313" key="2">
    <source>
        <dbReference type="EMBL" id="OLP75232.1"/>
    </source>
</evidence>
<dbReference type="EMBL" id="LSRX01002666">
    <property type="protein sequence ID" value="OLP75232.1"/>
    <property type="molecule type" value="Genomic_DNA"/>
</dbReference>